<evidence type="ECO:0000313" key="2">
    <source>
        <dbReference type="Proteomes" id="UP000785200"/>
    </source>
</evidence>
<accession>A0A9P6VII3</accession>
<name>A0A9P6VII3_9HELO</name>
<evidence type="ECO:0008006" key="3">
    <source>
        <dbReference type="Google" id="ProtNLM"/>
    </source>
</evidence>
<dbReference type="EMBL" id="VNKQ01000010">
    <property type="protein sequence ID" value="KAG0648325.1"/>
    <property type="molecule type" value="Genomic_DNA"/>
</dbReference>
<dbReference type="PANTHER" id="PTHR39153">
    <property type="entry name" value="AGR244WP"/>
    <property type="match status" value="1"/>
</dbReference>
<dbReference type="OrthoDB" id="3979469at2759"/>
<sequence length="104" mass="11623">MRSSGGLRYEEASGAAWEGGRGAAVGAAKWGVYSAILGGVGYGVSPIYRGLTIQFKVCLEADRRIRDYEAKVRMQKRMMRDRAAWEKYEQEFEEAATPKQQKPS</sequence>
<dbReference type="Proteomes" id="UP000785200">
    <property type="component" value="Unassembled WGS sequence"/>
</dbReference>
<reference evidence="1" key="1">
    <citation type="submission" date="2019-07" db="EMBL/GenBank/DDBJ databases">
        <title>Hyphodiscus hymeniophilus genome sequencing and assembly.</title>
        <authorList>
            <person name="Kramer G."/>
            <person name="Nodwell J."/>
        </authorList>
    </citation>
    <scope>NUCLEOTIDE SEQUENCE</scope>
    <source>
        <strain evidence="1">ATCC 34498</strain>
    </source>
</reference>
<gene>
    <name evidence="1" type="ORF">D0Z07_5192</name>
</gene>
<dbReference type="InterPro" id="IPR038882">
    <property type="entry name" value="Rcf3"/>
</dbReference>
<proteinExistence type="predicted"/>
<dbReference type="AlphaFoldDB" id="A0A9P6VII3"/>
<organism evidence="1 2">
    <name type="scientific">Hyphodiscus hymeniophilus</name>
    <dbReference type="NCBI Taxonomy" id="353542"/>
    <lineage>
        <taxon>Eukaryota</taxon>
        <taxon>Fungi</taxon>
        <taxon>Dikarya</taxon>
        <taxon>Ascomycota</taxon>
        <taxon>Pezizomycotina</taxon>
        <taxon>Leotiomycetes</taxon>
        <taxon>Helotiales</taxon>
        <taxon>Hyphodiscaceae</taxon>
        <taxon>Hyphodiscus</taxon>
    </lineage>
</organism>
<protein>
    <recommendedName>
        <fullName evidence="3">Imidazoleglycerol-phosphate dehydratase</fullName>
    </recommendedName>
</protein>
<evidence type="ECO:0000313" key="1">
    <source>
        <dbReference type="EMBL" id="KAG0648325.1"/>
    </source>
</evidence>
<dbReference type="PANTHER" id="PTHR39153:SF1">
    <property type="entry name" value="AGR244WP"/>
    <property type="match status" value="1"/>
</dbReference>
<keyword evidence="2" id="KW-1185">Reference proteome</keyword>
<comment type="caution">
    <text evidence="1">The sequence shown here is derived from an EMBL/GenBank/DDBJ whole genome shotgun (WGS) entry which is preliminary data.</text>
</comment>